<proteinExistence type="predicted"/>
<dbReference type="EMBL" id="SPHZ02000003">
    <property type="protein sequence ID" value="KAF0927335.1"/>
    <property type="molecule type" value="Genomic_DNA"/>
</dbReference>
<feature type="compositionally biased region" description="Basic and acidic residues" evidence="1">
    <location>
        <begin position="228"/>
        <end position="238"/>
    </location>
</feature>
<protein>
    <submittedName>
        <fullName evidence="2">Uncharacterized protein</fullName>
    </submittedName>
</protein>
<keyword evidence="3" id="KW-1185">Reference proteome</keyword>
<dbReference type="AlphaFoldDB" id="A0A6G1ERW6"/>
<evidence type="ECO:0000256" key="1">
    <source>
        <dbReference type="SAM" id="MobiDB-lite"/>
    </source>
</evidence>
<feature type="compositionally biased region" description="Low complexity" evidence="1">
    <location>
        <begin position="206"/>
        <end position="219"/>
    </location>
</feature>
<reference evidence="2 3" key="1">
    <citation type="submission" date="2019-11" db="EMBL/GenBank/DDBJ databases">
        <title>Whole genome sequence of Oryza granulata.</title>
        <authorList>
            <person name="Li W."/>
        </authorList>
    </citation>
    <scope>NUCLEOTIDE SEQUENCE [LARGE SCALE GENOMIC DNA]</scope>
    <source>
        <strain evidence="3">cv. Menghai</strain>
        <tissue evidence="2">Leaf</tissue>
    </source>
</reference>
<evidence type="ECO:0000313" key="2">
    <source>
        <dbReference type="EMBL" id="KAF0927335.1"/>
    </source>
</evidence>
<dbReference type="Proteomes" id="UP000479710">
    <property type="component" value="Unassembled WGS sequence"/>
</dbReference>
<organism evidence="2 3">
    <name type="scientific">Oryza meyeriana var. granulata</name>
    <dbReference type="NCBI Taxonomy" id="110450"/>
    <lineage>
        <taxon>Eukaryota</taxon>
        <taxon>Viridiplantae</taxon>
        <taxon>Streptophyta</taxon>
        <taxon>Embryophyta</taxon>
        <taxon>Tracheophyta</taxon>
        <taxon>Spermatophyta</taxon>
        <taxon>Magnoliopsida</taxon>
        <taxon>Liliopsida</taxon>
        <taxon>Poales</taxon>
        <taxon>Poaceae</taxon>
        <taxon>BOP clade</taxon>
        <taxon>Oryzoideae</taxon>
        <taxon>Oryzeae</taxon>
        <taxon>Oryzinae</taxon>
        <taxon>Oryza</taxon>
        <taxon>Oryza meyeriana</taxon>
    </lineage>
</organism>
<comment type="caution">
    <text evidence="2">The sequence shown here is derived from an EMBL/GenBank/DDBJ whole genome shotgun (WGS) entry which is preliminary data.</text>
</comment>
<gene>
    <name evidence="2" type="ORF">E2562_031948</name>
</gene>
<name>A0A6G1ERW6_9ORYZ</name>
<sequence>MQWVLYHLFSRQRFDIVNLMLAEMKDAIYSTIGRQLPYGPYLFVLLRTAELFDIVSYRMLPCTISTYSPAPAIDRRHGDRALLVPAAGVPATNGAEEAPREDILVIPANLQRQRYSSLLVGRDQAESSSSRSNDFECTVLRELTSLHSQFKCHTDYVAPMMHDMWEQVHDLRDAIGFPRSAPPMPRAFSDRSPWEPPCPPTSTDMPTLASTAAPSSTALERLTPRTSATEEDHATYKR</sequence>
<accession>A0A6G1ERW6</accession>
<feature type="region of interest" description="Disordered" evidence="1">
    <location>
        <begin position="181"/>
        <end position="238"/>
    </location>
</feature>
<evidence type="ECO:0000313" key="3">
    <source>
        <dbReference type="Proteomes" id="UP000479710"/>
    </source>
</evidence>